<dbReference type="Gene3D" id="3.20.20.60">
    <property type="entry name" value="Phosphoenolpyruvate-binding domains"/>
    <property type="match status" value="1"/>
</dbReference>
<dbReference type="EMBL" id="CADCUS010000186">
    <property type="protein sequence ID" value="CAA9397821.1"/>
    <property type="molecule type" value="Genomic_DNA"/>
</dbReference>
<keyword evidence="2" id="KW-0808">Transferase</keyword>
<name>A0A6J4P1Q1_9PSEU</name>
<dbReference type="Pfam" id="PF02896">
    <property type="entry name" value="PEP-utilizers_C"/>
    <property type="match status" value="1"/>
</dbReference>
<feature type="domain" description="PEP-utilising enzyme C-terminal" evidence="1">
    <location>
        <begin position="2"/>
        <end position="271"/>
    </location>
</feature>
<dbReference type="InterPro" id="IPR040442">
    <property type="entry name" value="Pyrv_kinase-like_dom_sf"/>
</dbReference>
<accession>A0A6J4P1Q1</accession>
<reference evidence="2" key="1">
    <citation type="submission" date="2020-02" db="EMBL/GenBank/DDBJ databases">
        <authorList>
            <person name="Meier V. D."/>
        </authorList>
    </citation>
    <scope>NUCLEOTIDE SEQUENCE</scope>
    <source>
        <strain evidence="2">AVDCRST_MAG66</strain>
    </source>
</reference>
<evidence type="ECO:0000313" key="2">
    <source>
        <dbReference type="EMBL" id="CAA9397821.1"/>
    </source>
</evidence>
<evidence type="ECO:0000259" key="1">
    <source>
        <dbReference type="Pfam" id="PF02896"/>
    </source>
</evidence>
<dbReference type="InterPro" id="IPR050499">
    <property type="entry name" value="PEP-utilizing_PTS_enzyme"/>
</dbReference>
<dbReference type="EC" id="2.7.3.9" evidence="2"/>
<dbReference type="GO" id="GO:0008965">
    <property type="term" value="F:phosphoenolpyruvate-protein phosphotransferase activity"/>
    <property type="evidence" value="ECO:0007669"/>
    <property type="project" value="UniProtKB-EC"/>
</dbReference>
<dbReference type="AlphaFoldDB" id="A0A6J4P1Q1"/>
<dbReference type="PRINTS" id="PR01736">
    <property type="entry name" value="PHPHTRNFRASE"/>
</dbReference>
<organism evidence="2">
    <name type="scientific">uncultured Pseudonocardia sp</name>
    <dbReference type="NCBI Taxonomy" id="211455"/>
    <lineage>
        <taxon>Bacteria</taxon>
        <taxon>Bacillati</taxon>
        <taxon>Actinomycetota</taxon>
        <taxon>Actinomycetes</taxon>
        <taxon>Pseudonocardiales</taxon>
        <taxon>Pseudonocardiaceae</taxon>
        <taxon>Pseudonocardia</taxon>
        <taxon>environmental samples</taxon>
    </lineage>
</organism>
<dbReference type="SUPFAM" id="SSF51621">
    <property type="entry name" value="Phosphoenolpyruvate/pyruvate domain"/>
    <property type="match status" value="1"/>
</dbReference>
<sequence length="272" mass="28083">GVRVLVGVNAGSAADAAAGAAQGADLVGLLRTEFLFLDRSAAPDVDEQEAAYRAVAEAAGGRRVTLRTIDVGGDKPLPYLPLPAEANPFLGLRGIRLARLRPDLLADQLLAAVRVAHDTPLSIMFPMVAVLDELLGARRALEEAVAREGRGTPAGLRVGMMVEVPAAALAAAEFAPHVDFFSIGTNDLVQYTLAAERGNPAVAHLADPLHPGVLALVDAVGRAAGERVLVAVCGEAAADPRAAARFVERGVRELSVGPPAVPATKEAVRALD</sequence>
<dbReference type="InterPro" id="IPR023151">
    <property type="entry name" value="PEP_util_CS"/>
</dbReference>
<gene>
    <name evidence="2" type="ORF">AVDCRST_MAG66-1295</name>
</gene>
<protein>
    <submittedName>
        <fullName evidence="2">Phosphoenolpyruvate-protein phosphotransferase of PTS system</fullName>
        <ecNumber evidence="2">2.7.3.9</ecNumber>
    </submittedName>
</protein>
<keyword evidence="2" id="KW-0670">Pyruvate</keyword>
<dbReference type="PANTHER" id="PTHR46244:SF6">
    <property type="entry name" value="PHOSPHOENOLPYRUVATE-PROTEIN PHOSPHOTRANSFERASE"/>
    <property type="match status" value="1"/>
</dbReference>
<dbReference type="PANTHER" id="PTHR46244">
    <property type="entry name" value="PHOSPHOENOLPYRUVATE-PROTEIN PHOSPHOTRANSFERASE"/>
    <property type="match status" value="1"/>
</dbReference>
<dbReference type="InterPro" id="IPR000121">
    <property type="entry name" value="PEP_util_C"/>
</dbReference>
<feature type="non-terminal residue" evidence="2">
    <location>
        <position position="1"/>
    </location>
</feature>
<dbReference type="PROSITE" id="PS00742">
    <property type="entry name" value="PEP_ENZYMES_2"/>
    <property type="match status" value="1"/>
</dbReference>
<dbReference type="InterPro" id="IPR015813">
    <property type="entry name" value="Pyrv/PenolPyrv_kinase-like_dom"/>
</dbReference>
<proteinExistence type="predicted"/>